<dbReference type="InterPro" id="IPR051257">
    <property type="entry name" value="Diverse_CBS-Domain"/>
</dbReference>
<evidence type="ECO:0000256" key="2">
    <source>
        <dbReference type="PROSITE-ProRule" id="PRU00703"/>
    </source>
</evidence>
<dbReference type="Gene3D" id="3.10.580.10">
    <property type="entry name" value="CBS-domain"/>
    <property type="match status" value="1"/>
</dbReference>
<dbReference type="InterPro" id="IPR000644">
    <property type="entry name" value="CBS_dom"/>
</dbReference>
<sequence>MRARELAEPVPTVSSTDAVADAVQVMARDHLPGLIVVDEQGKPLTVLPGTQVLMLTVPRVHREDAALARAIDEEHADAFWNELGDLTVGDCLPRSLGKPAVIRDDSTLLEVAALMARVRSPLVAVVDPAGRLLGAITLDRLMTQLAAGGQATG</sequence>
<dbReference type="PANTHER" id="PTHR43080:SF2">
    <property type="entry name" value="CBS DOMAIN-CONTAINING PROTEIN"/>
    <property type="match status" value="1"/>
</dbReference>
<reference evidence="4 5" key="1">
    <citation type="submission" date="2016-11" db="EMBL/GenBank/DDBJ databases">
        <authorList>
            <person name="Jaros S."/>
            <person name="Januszkiewicz K."/>
            <person name="Wedrychowicz H."/>
        </authorList>
    </citation>
    <scope>NUCLEOTIDE SEQUENCE [LARGE SCALE GENOMIC DNA]</scope>
    <source>
        <strain evidence="4 5">DSM 43832</strain>
    </source>
</reference>
<accession>A0A1M6WWA5</accession>
<dbReference type="RefSeq" id="WP_073458599.1">
    <property type="nucleotide sequence ID" value="NZ_CALGVN010000033.1"/>
</dbReference>
<dbReference type="Pfam" id="PF00571">
    <property type="entry name" value="CBS"/>
    <property type="match status" value="2"/>
</dbReference>
<proteinExistence type="predicted"/>
<name>A0A1M6WWA5_PSETH</name>
<dbReference type="AlphaFoldDB" id="A0A1M6WWA5"/>
<dbReference type="OrthoDB" id="3535009at2"/>
<evidence type="ECO:0000313" key="4">
    <source>
        <dbReference type="EMBL" id="SHK97931.1"/>
    </source>
</evidence>
<dbReference type="CDD" id="cd17788">
    <property type="entry name" value="CBS_pair_bac"/>
    <property type="match status" value="1"/>
</dbReference>
<gene>
    <name evidence="4" type="ORF">SAMN05443637_115143</name>
</gene>
<keyword evidence="1 2" id="KW-0129">CBS domain</keyword>
<organism evidence="4 5">
    <name type="scientific">Pseudonocardia thermophila</name>
    <dbReference type="NCBI Taxonomy" id="1848"/>
    <lineage>
        <taxon>Bacteria</taxon>
        <taxon>Bacillati</taxon>
        <taxon>Actinomycetota</taxon>
        <taxon>Actinomycetes</taxon>
        <taxon>Pseudonocardiales</taxon>
        <taxon>Pseudonocardiaceae</taxon>
        <taxon>Pseudonocardia</taxon>
    </lineage>
</organism>
<feature type="domain" description="CBS" evidence="3">
    <location>
        <begin position="93"/>
        <end position="152"/>
    </location>
</feature>
<dbReference type="EMBL" id="FRAP01000015">
    <property type="protein sequence ID" value="SHK97931.1"/>
    <property type="molecule type" value="Genomic_DNA"/>
</dbReference>
<evidence type="ECO:0000313" key="5">
    <source>
        <dbReference type="Proteomes" id="UP000184363"/>
    </source>
</evidence>
<feature type="domain" description="CBS" evidence="3">
    <location>
        <begin position="6"/>
        <end position="63"/>
    </location>
</feature>
<dbReference type="SMART" id="SM00116">
    <property type="entry name" value="CBS"/>
    <property type="match status" value="2"/>
</dbReference>
<keyword evidence="5" id="KW-1185">Reference proteome</keyword>
<dbReference type="Proteomes" id="UP000184363">
    <property type="component" value="Unassembled WGS sequence"/>
</dbReference>
<evidence type="ECO:0000259" key="3">
    <source>
        <dbReference type="PROSITE" id="PS51371"/>
    </source>
</evidence>
<dbReference type="InterPro" id="IPR046342">
    <property type="entry name" value="CBS_dom_sf"/>
</dbReference>
<evidence type="ECO:0000256" key="1">
    <source>
        <dbReference type="ARBA" id="ARBA00023122"/>
    </source>
</evidence>
<dbReference type="SUPFAM" id="SSF54631">
    <property type="entry name" value="CBS-domain pair"/>
    <property type="match status" value="1"/>
</dbReference>
<dbReference type="STRING" id="1848.SAMN05443637_115143"/>
<dbReference type="PROSITE" id="PS51371">
    <property type="entry name" value="CBS"/>
    <property type="match status" value="2"/>
</dbReference>
<protein>
    <submittedName>
        <fullName evidence="4">CBS domain-containing protein</fullName>
    </submittedName>
</protein>
<dbReference type="PANTHER" id="PTHR43080">
    <property type="entry name" value="CBS DOMAIN-CONTAINING PROTEIN CBSX3, MITOCHONDRIAL"/>
    <property type="match status" value="1"/>
</dbReference>